<dbReference type="RefSeq" id="XP_031021622.1">
    <property type="nucleotide sequence ID" value="XM_031154254.1"/>
</dbReference>
<dbReference type="Proteomes" id="UP000253153">
    <property type="component" value="Unassembled WGS sequence"/>
</dbReference>
<dbReference type="EMBL" id="QKXC01000004">
    <property type="protein sequence ID" value="RBR27031.1"/>
    <property type="molecule type" value="Genomic_DNA"/>
</dbReference>
<name>A0A366SCH9_9HYPO</name>
<protein>
    <submittedName>
        <fullName evidence="1">Uncharacterized protein</fullName>
    </submittedName>
</protein>
<reference evidence="1 2" key="1">
    <citation type="submission" date="2018-06" db="EMBL/GenBank/DDBJ databases">
        <title>Fusarium incarnatum-equiseti species complex species 28.</title>
        <authorList>
            <person name="Gardiner D.M."/>
        </authorList>
    </citation>
    <scope>NUCLEOTIDE SEQUENCE [LARGE SCALE GENOMIC DNA]</scope>
    <source>
        <strain evidence="1 2">FIESC_28</strain>
    </source>
</reference>
<dbReference type="OrthoDB" id="10000387at2759"/>
<gene>
    <name evidence="1" type="ORF">FIESC28_00103</name>
</gene>
<organism evidence="1 2">
    <name type="scientific">Fusarium coffeatum</name>
    <dbReference type="NCBI Taxonomy" id="231269"/>
    <lineage>
        <taxon>Eukaryota</taxon>
        <taxon>Fungi</taxon>
        <taxon>Dikarya</taxon>
        <taxon>Ascomycota</taxon>
        <taxon>Pezizomycotina</taxon>
        <taxon>Sordariomycetes</taxon>
        <taxon>Hypocreomycetidae</taxon>
        <taxon>Hypocreales</taxon>
        <taxon>Nectriaceae</taxon>
        <taxon>Fusarium</taxon>
        <taxon>Fusarium incarnatum-equiseti species complex</taxon>
    </lineage>
</organism>
<dbReference type="GeneID" id="41989550"/>
<evidence type="ECO:0000313" key="1">
    <source>
        <dbReference type="EMBL" id="RBR27031.1"/>
    </source>
</evidence>
<evidence type="ECO:0000313" key="2">
    <source>
        <dbReference type="Proteomes" id="UP000253153"/>
    </source>
</evidence>
<dbReference type="AlphaFoldDB" id="A0A366SCH9"/>
<keyword evidence="2" id="KW-1185">Reference proteome</keyword>
<sequence>MEQVRKTYFDPLATSKGRIRDILQNLDIGSAHPFSPEGILLCKTKKGIEEIDISGFEEEYFYNAIDLGEMGETLAKRMDNFKSRVFNDFQVSQAPSTTFKIPLHSGKISILAVSLRYPTYYDFCLGDADGNTSCWCAKETLGGISHSGDCNQGDDLLQFAKLDTDSLAEGKPICVFISGFNNTHITRFLGTHPALMVADHDEKTLYIIPVPLDKATIGDATICCPLVVKRVGSDLICSILSRAATDRMKTCSGRKTHSPIFAEAISRAEWTISAPVEEHVDADQQAQESAAVERAVETKVEALEKRRAVITTNADTLPEFMVSDAQIIRFGNRLEFLDRNTEELDKSAVVLPCIFGSQLEGPVLLSTGKTPKNVPFTDSKSLCAYYEGLESVVVVVDERMTDNARNLATSLRMNALFVVQLKADKLETAEQVSEALSAANINAVTALAGPQSLILASVGNGEKLYFYRGLADPQVLDTSKLEFGADVTDVIKAADLSSILIPKISRLVDLEEGNNVILPYTNQVVKVEDLAQVFEQMPLEHIKTRLHDDIIAMVPQLQSLLNQQDIQKLSKTLVDTLSSKVDKIMTPLREEYIAYLTDSFDFNDKEAMLKKNRMLGDLRKTSKGTQAALDPVIASLANMMSSQTTSKKTHDMKRLLRKNQIENNVQATKDMKFDKLTELLEQHAADMGVMLLNIETGPYKQVLKTLTRDSTINAKSACSLDDRILYLDGFDAGIIMEQSQGDHHGPLLSQAGRDHPTLSMPYLNKTRGTGGSMLAWVCWDEFVNLKSPYTVRWMEKCNESHIAALRIMMRDTLSQAVSGREHNFQAGAPEIGQLMSSLLMAAMAKLAGMRTSAPVVLDTAEDTVTKLMRGLFGNLMTIAGSGVRPLSMVWQLLGVNPSYDIPNTDADWVWYENTVELYPYTGWPLEQFHENLARLLDKIILRVITKNENTADLKKNHTADLATFCKLRNIQLEHCRTVITVFERMLTDGDADVKAISGRLLQNVPSVLQKQTKGYTRMMQYLEHLHNGGARKASEDLVYANVYTKRSAAFKDLKTAVSEACEAKDWALAKANAQAVVDKHEKIASFWQIETKDLKVQNLHHYHELINADVSEEASQTTKISTKKVVQKVLADAEKNRVPWQVGKGTKDFEPLDEGFLQLCLTGTRPEVEKQEAEVAQAVATVDYNGFAPFKGTLQAKFISTMERDLTAEDVCTILKVPESSMRVFATALNPDFEWSDLGQRFKMTVLGLLKERSNRVESRPASRMLRRKV</sequence>
<accession>A0A366SCH9</accession>
<proteinExistence type="predicted"/>
<comment type="caution">
    <text evidence="1">The sequence shown here is derived from an EMBL/GenBank/DDBJ whole genome shotgun (WGS) entry which is preliminary data.</text>
</comment>